<feature type="compositionally biased region" description="Acidic residues" evidence="1">
    <location>
        <begin position="15"/>
        <end position="26"/>
    </location>
</feature>
<protein>
    <submittedName>
        <fullName evidence="3">Hematopoietic lineage cell-specific protein-like</fullName>
    </submittedName>
</protein>
<evidence type="ECO:0000313" key="3">
    <source>
        <dbReference type="RefSeq" id="XP_006815273.1"/>
    </source>
</evidence>
<feature type="compositionally biased region" description="Basic and acidic residues" evidence="1">
    <location>
        <begin position="59"/>
        <end position="75"/>
    </location>
</feature>
<reference evidence="3" key="1">
    <citation type="submission" date="2025-08" db="UniProtKB">
        <authorList>
            <consortium name="RefSeq"/>
        </authorList>
    </citation>
    <scope>IDENTIFICATION</scope>
    <source>
        <tissue evidence="3">Testes</tissue>
    </source>
</reference>
<evidence type="ECO:0000256" key="1">
    <source>
        <dbReference type="SAM" id="MobiDB-lite"/>
    </source>
</evidence>
<sequence length="100" mass="11024">MWKGAAGHDIKVETVADDDDWETDPDFVNDVTEQEQRWGAKTVEGSGRQGSINIGNLRDQVKTDDAQKKHAEYEAGPKASHGYGGNYGVEADRMDKVSEI</sequence>
<organism evidence="2 3">
    <name type="scientific">Saccoglossus kowalevskii</name>
    <name type="common">Acorn worm</name>
    <dbReference type="NCBI Taxonomy" id="10224"/>
    <lineage>
        <taxon>Eukaryota</taxon>
        <taxon>Metazoa</taxon>
        <taxon>Hemichordata</taxon>
        <taxon>Enteropneusta</taxon>
        <taxon>Harrimaniidae</taxon>
        <taxon>Saccoglossus</taxon>
    </lineage>
</organism>
<feature type="region of interest" description="Disordered" evidence="1">
    <location>
        <begin position="1"/>
        <end position="26"/>
    </location>
</feature>
<dbReference type="Proteomes" id="UP000694865">
    <property type="component" value="Unplaced"/>
</dbReference>
<feature type="region of interest" description="Disordered" evidence="1">
    <location>
        <begin position="43"/>
        <end position="100"/>
    </location>
</feature>
<dbReference type="GeneID" id="102801282"/>
<dbReference type="PROSITE" id="PS51090">
    <property type="entry name" value="CORTACTIN"/>
    <property type="match status" value="1"/>
</dbReference>
<evidence type="ECO:0000313" key="2">
    <source>
        <dbReference type="Proteomes" id="UP000694865"/>
    </source>
</evidence>
<dbReference type="InterPro" id="IPR003134">
    <property type="entry name" value="Hs1_Cortactin"/>
</dbReference>
<feature type="compositionally biased region" description="Basic and acidic residues" evidence="1">
    <location>
        <begin position="90"/>
        <end position="100"/>
    </location>
</feature>
<feature type="compositionally biased region" description="Basic and acidic residues" evidence="1">
    <location>
        <begin position="1"/>
        <end position="14"/>
    </location>
</feature>
<accession>A0ABM0M5I2</accession>
<gene>
    <name evidence="3" type="primary">LOC102801282</name>
</gene>
<name>A0ABM0M5I2_SACKO</name>
<dbReference type="RefSeq" id="XP_006815273.1">
    <property type="nucleotide sequence ID" value="XM_006815210.1"/>
</dbReference>
<proteinExistence type="predicted"/>
<keyword evidence="2" id="KW-1185">Reference proteome</keyword>